<sequence length="181" mass="20895">MQGELTLSDVSLIRMSQSGDNEAFAKLVQKYSTDAYRTAFMVLRDREEVEDVVQEAFLTCYRSIKSFRMESSFKTWLYRIVVNRCYDRLRKLNRENAAFNKLSLNLSIRNGDMDEIESRIDLKEVILGLKPEYRLVLTLYYGMDFGVQKVADILGIPAGTVKSRLNSARNMVKERLSANPL</sequence>
<dbReference type="GO" id="GO:0006352">
    <property type="term" value="P:DNA-templated transcription initiation"/>
    <property type="evidence" value="ECO:0007669"/>
    <property type="project" value="InterPro"/>
</dbReference>
<dbReference type="AlphaFoldDB" id="A0A4Y7RID1"/>
<evidence type="ECO:0000259" key="6">
    <source>
        <dbReference type="Pfam" id="PF08281"/>
    </source>
</evidence>
<dbReference type="Gene3D" id="1.10.10.10">
    <property type="entry name" value="Winged helix-like DNA-binding domain superfamily/Winged helix DNA-binding domain"/>
    <property type="match status" value="1"/>
</dbReference>
<dbReference type="Pfam" id="PF08281">
    <property type="entry name" value="Sigma70_r4_2"/>
    <property type="match status" value="1"/>
</dbReference>
<evidence type="ECO:0000256" key="4">
    <source>
        <dbReference type="ARBA" id="ARBA00023163"/>
    </source>
</evidence>
<dbReference type="InterPro" id="IPR039425">
    <property type="entry name" value="RNA_pol_sigma-70-like"/>
</dbReference>
<dbReference type="Proteomes" id="UP000297597">
    <property type="component" value="Unassembled WGS sequence"/>
</dbReference>
<keyword evidence="3" id="KW-0731">Sigma factor</keyword>
<dbReference type="SUPFAM" id="SSF88659">
    <property type="entry name" value="Sigma3 and sigma4 domains of RNA polymerase sigma factors"/>
    <property type="match status" value="1"/>
</dbReference>
<evidence type="ECO:0000313" key="8">
    <source>
        <dbReference type="Proteomes" id="UP000297597"/>
    </source>
</evidence>
<dbReference type="InterPro" id="IPR036388">
    <property type="entry name" value="WH-like_DNA-bd_sf"/>
</dbReference>
<dbReference type="Pfam" id="PF04542">
    <property type="entry name" value="Sigma70_r2"/>
    <property type="match status" value="1"/>
</dbReference>
<reference evidence="7 8" key="1">
    <citation type="journal article" date="2018" name="Environ. Microbiol.">
        <title>Novel energy conservation strategies and behaviour of Pelotomaculum schinkii driving syntrophic propionate catabolism.</title>
        <authorList>
            <person name="Hidalgo-Ahumada C.A.P."/>
            <person name="Nobu M.K."/>
            <person name="Narihiro T."/>
            <person name="Tamaki H."/>
            <person name="Liu W.T."/>
            <person name="Kamagata Y."/>
            <person name="Stams A.J.M."/>
            <person name="Imachi H."/>
            <person name="Sousa D.Z."/>
        </authorList>
    </citation>
    <scope>NUCLEOTIDE SEQUENCE [LARGE SCALE GENOMIC DNA]</scope>
    <source>
        <strain evidence="7 8">MGP</strain>
    </source>
</reference>
<proteinExistence type="inferred from homology"/>
<organism evidence="7 8">
    <name type="scientific">Pelotomaculum propionicicum</name>
    <dbReference type="NCBI Taxonomy" id="258475"/>
    <lineage>
        <taxon>Bacteria</taxon>
        <taxon>Bacillati</taxon>
        <taxon>Bacillota</taxon>
        <taxon>Clostridia</taxon>
        <taxon>Eubacteriales</taxon>
        <taxon>Desulfotomaculaceae</taxon>
        <taxon>Pelotomaculum</taxon>
    </lineage>
</organism>
<dbReference type="PANTHER" id="PTHR43133">
    <property type="entry name" value="RNA POLYMERASE ECF-TYPE SIGMA FACTO"/>
    <property type="match status" value="1"/>
</dbReference>
<name>A0A4Y7RID1_9FIRM</name>
<dbReference type="SUPFAM" id="SSF88946">
    <property type="entry name" value="Sigma2 domain of RNA polymerase sigma factors"/>
    <property type="match status" value="1"/>
</dbReference>
<evidence type="ECO:0000256" key="1">
    <source>
        <dbReference type="ARBA" id="ARBA00010641"/>
    </source>
</evidence>
<dbReference type="InterPro" id="IPR007627">
    <property type="entry name" value="RNA_pol_sigma70_r2"/>
</dbReference>
<feature type="domain" description="RNA polymerase sigma factor 70 region 4 type 2" evidence="6">
    <location>
        <begin position="121"/>
        <end position="169"/>
    </location>
</feature>
<protein>
    <submittedName>
        <fullName evidence="7">ECF RNA polymerase sigma factor SigW</fullName>
    </submittedName>
</protein>
<evidence type="ECO:0000256" key="2">
    <source>
        <dbReference type="ARBA" id="ARBA00023015"/>
    </source>
</evidence>
<feature type="domain" description="RNA polymerase sigma-70 region 2" evidence="5">
    <location>
        <begin position="27"/>
        <end position="94"/>
    </location>
</feature>
<evidence type="ECO:0000313" key="7">
    <source>
        <dbReference type="EMBL" id="TEB08768.1"/>
    </source>
</evidence>
<keyword evidence="8" id="KW-1185">Reference proteome</keyword>
<accession>A0A4Y7RID1</accession>
<dbReference type="InterPro" id="IPR014284">
    <property type="entry name" value="RNA_pol_sigma-70_dom"/>
</dbReference>
<comment type="similarity">
    <text evidence="1">Belongs to the sigma-70 factor family. ECF subfamily.</text>
</comment>
<dbReference type="NCBIfam" id="TIGR02937">
    <property type="entry name" value="sigma70-ECF"/>
    <property type="match status" value="1"/>
</dbReference>
<dbReference type="InterPro" id="IPR013325">
    <property type="entry name" value="RNA_pol_sigma_r2"/>
</dbReference>
<comment type="caution">
    <text evidence="7">The sequence shown here is derived from an EMBL/GenBank/DDBJ whole genome shotgun (WGS) entry which is preliminary data.</text>
</comment>
<dbReference type="Gene3D" id="1.10.1740.10">
    <property type="match status" value="1"/>
</dbReference>
<dbReference type="InterPro" id="IPR013249">
    <property type="entry name" value="RNA_pol_sigma70_r4_t2"/>
</dbReference>
<dbReference type="GO" id="GO:0016987">
    <property type="term" value="F:sigma factor activity"/>
    <property type="evidence" value="ECO:0007669"/>
    <property type="project" value="UniProtKB-KW"/>
</dbReference>
<evidence type="ECO:0000259" key="5">
    <source>
        <dbReference type="Pfam" id="PF04542"/>
    </source>
</evidence>
<keyword evidence="4" id="KW-0804">Transcription</keyword>
<evidence type="ECO:0000256" key="3">
    <source>
        <dbReference type="ARBA" id="ARBA00023082"/>
    </source>
</evidence>
<gene>
    <name evidence="7" type="primary">sigW_4</name>
    <name evidence="7" type="ORF">Pmgp_03643</name>
</gene>
<dbReference type="GO" id="GO:0003677">
    <property type="term" value="F:DNA binding"/>
    <property type="evidence" value="ECO:0007669"/>
    <property type="project" value="InterPro"/>
</dbReference>
<dbReference type="EMBL" id="QFFZ01000078">
    <property type="protein sequence ID" value="TEB08768.1"/>
    <property type="molecule type" value="Genomic_DNA"/>
</dbReference>
<dbReference type="CDD" id="cd06171">
    <property type="entry name" value="Sigma70_r4"/>
    <property type="match status" value="1"/>
</dbReference>
<dbReference type="InterPro" id="IPR013324">
    <property type="entry name" value="RNA_pol_sigma_r3/r4-like"/>
</dbReference>
<keyword evidence="2" id="KW-0805">Transcription regulation</keyword>
<dbReference type="PANTHER" id="PTHR43133:SF51">
    <property type="entry name" value="RNA POLYMERASE SIGMA FACTOR"/>
    <property type="match status" value="1"/>
</dbReference>
<dbReference type="OrthoDB" id="9784984at2"/>